<gene>
    <name evidence="5" type="ORF">SI7747_18019698</name>
</gene>
<dbReference type="GO" id="GO:0004842">
    <property type="term" value="F:ubiquitin-protein transferase activity"/>
    <property type="evidence" value="ECO:0007669"/>
    <property type="project" value="TreeGrafter"/>
</dbReference>
<organism evidence="5">
    <name type="scientific">Spirodela intermedia</name>
    <name type="common">Intermediate duckweed</name>
    <dbReference type="NCBI Taxonomy" id="51605"/>
    <lineage>
        <taxon>Eukaryota</taxon>
        <taxon>Viridiplantae</taxon>
        <taxon>Streptophyta</taxon>
        <taxon>Embryophyta</taxon>
        <taxon>Tracheophyta</taxon>
        <taxon>Spermatophyta</taxon>
        <taxon>Magnoliopsida</taxon>
        <taxon>Liliopsida</taxon>
        <taxon>Araceae</taxon>
        <taxon>Lemnoideae</taxon>
        <taxon>Spirodela</taxon>
    </lineage>
</organism>
<dbReference type="GO" id="GO:0043067">
    <property type="term" value="P:regulation of programmed cell death"/>
    <property type="evidence" value="ECO:0007669"/>
    <property type="project" value="TreeGrafter"/>
</dbReference>
<keyword evidence="6" id="KW-1185">Reference proteome</keyword>
<keyword evidence="2" id="KW-0863">Zinc-finger</keyword>
<keyword evidence="1" id="KW-0479">Metal-binding</keyword>
<evidence type="ECO:0000256" key="2">
    <source>
        <dbReference type="ARBA" id="ARBA00022771"/>
    </source>
</evidence>
<name>A0A7I8JU72_SPIIN</name>
<feature type="compositionally biased region" description="Low complexity" evidence="4">
    <location>
        <begin position="35"/>
        <end position="47"/>
    </location>
</feature>
<proteinExistence type="predicted"/>
<dbReference type="Proteomes" id="UP001189122">
    <property type="component" value="Unassembled WGS sequence"/>
</dbReference>
<dbReference type="EMBL" id="LR743605">
    <property type="protein sequence ID" value="CAA2634273.1"/>
    <property type="molecule type" value="Genomic_DNA"/>
</dbReference>
<evidence type="ECO:0000313" key="6">
    <source>
        <dbReference type="Proteomes" id="UP001189122"/>
    </source>
</evidence>
<evidence type="ECO:0000313" key="5">
    <source>
        <dbReference type="EMBL" id="CAA2634273.1"/>
    </source>
</evidence>
<keyword evidence="3" id="KW-0862">Zinc</keyword>
<dbReference type="GO" id="GO:0008270">
    <property type="term" value="F:zinc ion binding"/>
    <property type="evidence" value="ECO:0007669"/>
    <property type="project" value="UniProtKB-KW"/>
</dbReference>
<evidence type="ECO:0000256" key="3">
    <source>
        <dbReference type="ARBA" id="ARBA00022833"/>
    </source>
</evidence>
<protein>
    <submittedName>
        <fullName evidence="5">Uncharacterized protein</fullName>
    </submittedName>
</protein>
<evidence type="ECO:0000256" key="4">
    <source>
        <dbReference type="SAM" id="MobiDB-lite"/>
    </source>
</evidence>
<dbReference type="PANTHER" id="PTHR42647">
    <property type="entry name" value="SBP (S-RIBONUCLEASE BINDING PROTEIN) FAMILY PROTEIN"/>
    <property type="match status" value="1"/>
</dbReference>
<dbReference type="PANTHER" id="PTHR42647:SF12">
    <property type="entry name" value="BOI-RELATED E3 UBIQUITIN-PROTEIN LIGASE 2-RELATED"/>
    <property type="match status" value="1"/>
</dbReference>
<feature type="region of interest" description="Disordered" evidence="4">
    <location>
        <begin position="1"/>
        <end position="53"/>
    </location>
</feature>
<sequence>MVVSTSAFSEALVGNHPSAPRNSPSRAALPPSHRASSSPGTSTQASSRWTEMERRRRRRWAGVVRAVEEGVQRMVQVKDEEIASAARRSSALEDRLRVLAVEGQMWKKLARSSAASVAGLRRDIELASQAAAAWDGGEAEDSISCCEGGGGFEAGAPLPAPWALRRVRRGADSCPLCGGQKSATISVFL</sequence>
<accession>A0A7I8JU72</accession>
<evidence type="ECO:0000256" key="1">
    <source>
        <dbReference type="ARBA" id="ARBA00022723"/>
    </source>
</evidence>
<reference evidence="5 6" key="1">
    <citation type="submission" date="2019-12" db="EMBL/GenBank/DDBJ databases">
        <authorList>
            <person name="Scholz U."/>
            <person name="Mascher M."/>
            <person name="Fiebig A."/>
        </authorList>
    </citation>
    <scope>NUCLEOTIDE SEQUENCE</scope>
</reference>
<dbReference type="AlphaFoldDB" id="A0A7I8JU72"/>
<dbReference type="EMBL" id="CACRZD030000018">
    <property type="protein sequence ID" value="CAA6673281.1"/>
    <property type="molecule type" value="Genomic_DNA"/>
</dbReference>